<dbReference type="Proteomes" id="UP001183794">
    <property type="component" value="Unassembled WGS sequence"/>
</dbReference>
<keyword evidence="2" id="KW-1185">Reference proteome</keyword>
<reference evidence="1 2" key="1">
    <citation type="submission" date="2023-07" db="EMBL/GenBank/DDBJ databases">
        <title>Sequencing the genomes of 1000 actinobacteria strains.</title>
        <authorList>
            <person name="Klenk H.-P."/>
        </authorList>
    </citation>
    <scope>NUCLEOTIDE SEQUENCE [LARGE SCALE GENOMIC DNA]</scope>
    <source>
        <strain evidence="1 2">DSM 22966</strain>
    </source>
</reference>
<dbReference type="EMBL" id="JAVDYJ010000001">
    <property type="protein sequence ID" value="MDR7346250.1"/>
    <property type="molecule type" value="Genomic_DNA"/>
</dbReference>
<evidence type="ECO:0000313" key="2">
    <source>
        <dbReference type="Proteomes" id="UP001183794"/>
    </source>
</evidence>
<proteinExistence type="predicted"/>
<comment type="caution">
    <text evidence="1">The sequence shown here is derived from an EMBL/GenBank/DDBJ whole genome shotgun (WGS) entry which is preliminary data.</text>
</comment>
<evidence type="ECO:0000313" key="1">
    <source>
        <dbReference type="EMBL" id="MDR7346250.1"/>
    </source>
</evidence>
<organism evidence="1 2">
    <name type="scientific">Enteractinococcus fodinae</name>
    <dbReference type="NCBI Taxonomy" id="684663"/>
    <lineage>
        <taxon>Bacteria</taxon>
        <taxon>Bacillati</taxon>
        <taxon>Actinomycetota</taxon>
        <taxon>Actinomycetes</taxon>
        <taxon>Micrococcales</taxon>
        <taxon>Micrococcaceae</taxon>
    </lineage>
</organism>
<name>A0ABU2AY19_9MICC</name>
<dbReference type="RefSeq" id="WP_310170998.1">
    <property type="nucleotide sequence ID" value="NZ_BAABHE010000002.1"/>
</dbReference>
<accession>A0ABU2AY19</accession>
<sequence>MATLIAHGSEPTAHTFAQRLARTLGDQRGVTTAVEEFPVAARYVDNVEAVIVVAEAQDEAFHHGARNFMNAQYAELADKTLFVAALGTTEELTPTQQTAIDAFQPRDTGYFRTDLPHEDALKLWAGQINTRGAV</sequence>
<gene>
    <name evidence="1" type="ORF">J2S62_000507</name>
</gene>
<protein>
    <submittedName>
        <fullName evidence="1">Menaquinone-dependent protoporphyrinogen IX oxidase</fullName>
    </submittedName>
</protein>